<feature type="transmembrane region" description="Helical" evidence="7">
    <location>
        <begin position="135"/>
        <end position="154"/>
    </location>
</feature>
<reference evidence="8" key="1">
    <citation type="submission" date="2022-09" db="EMBL/GenBank/DDBJ databases">
        <title>Complete Genomes of Fervidibacillus albus and Fervidibacillus halotolerans isolated from tidal flat sediments.</title>
        <authorList>
            <person name="Kwon K.K."/>
            <person name="Yang S.-H."/>
            <person name="Park M.J."/>
            <person name="Oh H.-M."/>
        </authorList>
    </citation>
    <scope>NUCLEOTIDE SEQUENCE</scope>
    <source>
        <strain evidence="8">MEBiC13594</strain>
    </source>
</reference>
<evidence type="ECO:0000256" key="2">
    <source>
        <dbReference type="ARBA" id="ARBA00022448"/>
    </source>
</evidence>
<evidence type="ECO:0000256" key="4">
    <source>
        <dbReference type="ARBA" id="ARBA00022692"/>
    </source>
</evidence>
<organism evidence="8 9">
    <name type="scientific">Fervidibacillus halotolerans</name>
    <dbReference type="NCBI Taxonomy" id="2980027"/>
    <lineage>
        <taxon>Bacteria</taxon>
        <taxon>Bacillati</taxon>
        <taxon>Bacillota</taxon>
        <taxon>Bacilli</taxon>
        <taxon>Bacillales</taxon>
        <taxon>Bacillaceae</taxon>
        <taxon>Fervidibacillus</taxon>
    </lineage>
</organism>
<dbReference type="Pfam" id="PF01554">
    <property type="entry name" value="MatE"/>
    <property type="match status" value="2"/>
</dbReference>
<evidence type="ECO:0000313" key="8">
    <source>
        <dbReference type="EMBL" id="WAA12815.1"/>
    </source>
</evidence>
<dbReference type="Proteomes" id="UP001164726">
    <property type="component" value="Chromosome"/>
</dbReference>
<name>A0A9E8M0T1_9BACI</name>
<feature type="transmembrane region" description="Helical" evidence="7">
    <location>
        <begin position="161"/>
        <end position="184"/>
    </location>
</feature>
<feature type="transmembrane region" description="Helical" evidence="7">
    <location>
        <begin position="389"/>
        <end position="408"/>
    </location>
</feature>
<evidence type="ECO:0000256" key="7">
    <source>
        <dbReference type="SAM" id="Phobius"/>
    </source>
</evidence>
<dbReference type="GO" id="GO:0015297">
    <property type="term" value="F:antiporter activity"/>
    <property type="evidence" value="ECO:0007669"/>
    <property type="project" value="InterPro"/>
</dbReference>
<dbReference type="GO" id="GO:0005886">
    <property type="term" value="C:plasma membrane"/>
    <property type="evidence" value="ECO:0007669"/>
    <property type="project" value="UniProtKB-SubCell"/>
</dbReference>
<keyword evidence="4 7" id="KW-0812">Transmembrane</keyword>
<evidence type="ECO:0000256" key="6">
    <source>
        <dbReference type="ARBA" id="ARBA00023136"/>
    </source>
</evidence>
<sequence>MGQSIDFLNDRIGPLIYKTFIPGLLATSVSIITQVANTFFMGHDEPVSLYVIGLFMPLSFFTTAIMEGFSASTSAAVAVEKGGGNEENIRKVIGNFAFNGTIVSLAVAIIVSLSIPLFVNYFYVHPSAQDTFVTFTRLMVFTNILVVLDGIIWAGIRGYGLVNLSAAVNIILAFGVIGFVFLFVQFFHMGVYSLILANIIVIGPALIVGLFVMAKYNIMAIKIRKINFSSLLKMHPIVKQRLMNTGIPVMLSYIIIFFATFFYNKIISPFGEDVVAGFGAAYRVQTIVLAFAFSFGGAVALIMNQNIGGSKFDRSYKTFKKGLMHIFGIYIVIGSFIFLANHKIATFLIEDTDTAQHTTTFLKIVGLSFIIMGPMMMTLLVLEQIGKGVLAFLLNVLYFTVIVLVGWIVTRKYDQVELFYWTICFMNVFAIVGIGYGFMIIKKLMNKKLRKFQTLGEEQEVTG</sequence>
<dbReference type="PANTHER" id="PTHR43549:SF2">
    <property type="entry name" value="MULTIDRUG RESISTANCE PROTEIN NORM-RELATED"/>
    <property type="match status" value="1"/>
</dbReference>
<dbReference type="EMBL" id="CP106877">
    <property type="protein sequence ID" value="WAA12815.1"/>
    <property type="molecule type" value="Genomic_DNA"/>
</dbReference>
<proteinExistence type="predicted"/>
<protein>
    <submittedName>
        <fullName evidence="8">MATE family efflux transporter</fullName>
    </submittedName>
</protein>
<dbReference type="GO" id="GO:0042910">
    <property type="term" value="F:xenobiotic transmembrane transporter activity"/>
    <property type="evidence" value="ECO:0007669"/>
    <property type="project" value="InterPro"/>
</dbReference>
<dbReference type="AlphaFoldDB" id="A0A9E8M0T1"/>
<accession>A0A9E8M0T1</accession>
<dbReference type="InterPro" id="IPR002528">
    <property type="entry name" value="MATE_fam"/>
</dbReference>
<feature type="transmembrane region" description="Helical" evidence="7">
    <location>
        <begin position="20"/>
        <end position="41"/>
    </location>
</feature>
<evidence type="ECO:0000256" key="5">
    <source>
        <dbReference type="ARBA" id="ARBA00022989"/>
    </source>
</evidence>
<evidence type="ECO:0000256" key="1">
    <source>
        <dbReference type="ARBA" id="ARBA00004651"/>
    </source>
</evidence>
<evidence type="ECO:0000313" key="9">
    <source>
        <dbReference type="Proteomes" id="UP001164726"/>
    </source>
</evidence>
<evidence type="ECO:0000256" key="3">
    <source>
        <dbReference type="ARBA" id="ARBA00022475"/>
    </source>
</evidence>
<feature type="transmembrane region" description="Helical" evidence="7">
    <location>
        <begin position="47"/>
        <end position="66"/>
    </location>
</feature>
<feature type="transmembrane region" description="Helical" evidence="7">
    <location>
        <begin position="96"/>
        <end position="123"/>
    </location>
</feature>
<keyword evidence="2" id="KW-0813">Transport</keyword>
<dbReference type="PANTHER" id="PTHR43549">
    <property type="entry name" value="MULTIDRUG RESISTANCE PROTEIN YPNP-RELATED"/>
    <property type="match status" value="1"/>
</dbReference>
<keyword evidence="6 7" id="KW-0472">Membrane</keyword>
<keyword evidence="9" id="KW-1185">Reference proteome</keyword>
<feature type="transmembrane region" description="Helical" evidence="7">
    <location>
        <begin position="323"/>
        <end position="341"/>
    </location>
</feature>
<keyword evidence="3" id="KW-1003">Cell membrane</keyword>
<feature type="transmembrane region" description="Helical" evidence="7">
    <location>
        <begin position="420"/>
        <end position="441"/>
    </location>
</feature>
<dbReference type="RefSeq" id="WP_275416738.1">
    <property type="nucleotide sequence ID" value="NZ_CP106877.1"/>
</dbReference>
<comment type="subcellular location">
    <subcellularLocation>
        <location evidence="1">Cell membrane</location>
        <topology evidence="1">Multi-pass membrane protein</topology>
    </subcellularLocation>
</comment>
<keyword evidence="5 7" id="KW-1133">Transmembrane helix</keyword>
<dbReference type="InterPro" id="IPR052031">
    <property type="entry name" value="Membrane_Transporter-Flippase"/>
</dbReference>
<feature type="transmembrane region" description="Helical" evidence="7">
    <location>
        <begin position="361"/>
        <end position="382"/>
    </location>
</feature>
<dbReference type="KEGG" id="fhl:OE105_01335"/>
<feature type="transmembrane region" description="Helical" evidence="7">
    <location>
        <begin position="242"/>
        <end position="262"/>
    </location>
</feature>
<feature type="transmembrane region" description="Helical" evidence="7">
    <location>
        <begin position="282"/>
        <end position="302"/>
    </location>
</feature>
<feature type="transmembrane region" description="Helical" evidence="7">
    <location>
        <begin position="190"/>
        <end position="214"/>
    </location>
</feature>
<gene>
    <name evidence="8" type="ORF">OE105_01335</name>
</gene>